<organism evidence="1 2">
    <name type="scientific">Bacillus mycoides</name>
    <dbReference type="NCBI Taxonomy" id="1405"/>
    <lineage>
        <taxon>Bacteria</taxon>
        <taxon>Bacillati</taxon>
        <taxon>Bacillota</taxon>
        <taxon>Bacilli</taxon>
        <taxon>Bacillales</taxon>
        <taxon>Bacillaceae</taxon>
        <taxon>Bacillus</taxon>
        <taxon>Bacillus cereus group</taxon>
    </lineage>
</organism>
<evidence type="ECO:0000313" key="1">
    <source>
        <dbReference type="EMBL" id="VXC63518.1"/>
    </source>
</evidence>
<dbReference type="AlphaFoldDB" id="A0A654A6K0"/>
<dbReference type="Proteomes" id="UP000437562">
    <property type="component" value="Unassembled WGS sequence"/>
</dbReference>
<gene>
    <name evidence="1" type="ORF">BACI71_40511</name>
</gene>
<dbReference type="EMBL" id="CABWMC010000029">
    <property type="protein sequence ID" value="VXC63518.1"/>
    <property type="molecule type" value="Genomic_DNA"/>
</dbReference>
<evidence type="ECO:0000313" key="2">
    <source>
        <dbReference type="Proteomes" id="UP000437562"/>
    </source>
</evidence>
<accession>A0A654A6K0</accession>
<name>A0A654A6K0_BACMY</name>
<sequence>MQLKIFMSYYILQNELNSYLLVIHAHVKTLNSPYYYKHKKIQLL</sequence>
<protein>
    <submittedName>
        <fullName evidence="1">Uncharacterized protein</fullName>
    </submittedName>
</protein>
<reference evidence="1 2" key="1">
    <citation type="submission" date="2019-10" db="EMBL/GenBank/DDBJ databases">
        <authorList>
            <person name="Karimi E."/>
        </authorList>
    </citation>
    <scope>NUCLEOTIDE SEQUENCE [LARGE SCALE GENOMIC DNA]</scope>
    <source>
        <strain evidence="1">Bacillus sp. 71</strain>
    </source>
</reference>
<proteinExistence type="predicted"/>